<evidence type="ECO:0000313" key="3">
    <source>
        <dbReference type="EMBL" id="VDG29367.1"/>
    </source>
</evidence>
<gene>
    <name evidence="3" type="ORF">MUDAN_MDHGFNIF_03503</name>
</gene>
<dbReference type="PANTHER" id="PTHR33795:SF1">
    <property type="entry name" value="INSERTION ELEMENT IS150 PROTEIN INSJ"/>
    <property type="match status" value="1"/>
</dbReference>
<feature type="domain" description="Insertion element IS150 protein InsJ-like helix-turn-helix" evidence="2">
    <location>
        <begin position="127"/>
        <end position="178"/>
    </location>
</feature>
<dbReference type="EMBL" id="UYIG01000137">
    <property type="protein sequence ID" value="VDG29367.1"/>
    <property type="molecule type" value="Genomic_DNA"/>
</dbReference>
<sequence length="221" mass="25815">MRYTLAEKLALITEFQRSSLSITAFSKQHGLDHHTIGQWELRLQRDGINGLMATTNNQHYSKAFKQMIIQAYLNGEGTLQELTNKYQMRSTSQLRNWLIKYNRDQTVTASPSRKQVPKMSRKTTFNERVEIVEWINKGNHSYSEAAEHFNVSYQQARSWALKAQTKGFEALVDNRGHRKPESELADLDKANLRIRQLESQIKNQQLLEAFIKKYQELQRKG</sequence>
<dbReference type="Gene3D" id="1.10.10.10">
    <property type="entry name" value="Winged helix-like DNA-binding domain superfamily/Winged helix DNA-binding domain"/>
    <property type="match status" value="3"/>
</dbReference>
<dbReference type="GO" id="GO:0043565">
    <property type="term" value="F:sequence-specific DNA binding"/>
    <property type="evidence" value="ECO:0007669"/>
    <property type="project" value="InterPro"/>
</dbReference>
<dbReference type="Pfam" id="PF13518">
    <property type="entry name" value="HTH_28"/>
    <property type="match status" value="1"/>
</dbReference>
<organism evidence="3 4">
    <name type="scientific">Lactiplantibacillus mudanjiangensis</name>
    <dbReference type="NCBI Taxonomy" id="1296538"/>
    <lineage>
        <taxon>Bacteria</taxon>
        <taxon>Bacillati</taxon>
        <taxon>Bacillota</taxon>
        <taxon>Bacilli</taxon>
        <taxon>Lactobacillales</taxon>
        <taxon>Lactobacillaceae</taxon>
        <taxon>Lactiplantibacillus</taxon>
    </lineage>
</organism>
<dbReference type="RefSeq" id="WP_130852103.1">
    <property type="nucleotide sequence ID" value="NZ_UYIG01000137.1"/>
</dbReference>
<accession>A0A660E208</accession>
<dbReference type="Proteomes" id="UP000289996">
    <property type="component" value="Unassembled WGS sequence"/>
</dbReference>
<name>A0A660E208_9LACO</name>
<protein>
    <submittedName>
        <fullName evidence="3">Transposase [Lactobacillus plantarum 16]</fullName>
    </submittedName>
</protein>
<dbReference type="AlphaFoldDB" id="A0A660E208"/>
<dbReference type="InterPro" id="IPR010921">
    <property type="entry name" value="Trp_repressor/repl_initiator"/>
</dbReference>
<reference evidence="3 4" key="1">
    <citation type="submission" date="2018-11" db="EMBL/GenBank/DDBJ databases">
        <authorList>
            <person name="Wuyts S."/>
        </authorList>
    </citation>
    <scope>NUCLEOTIDE SEQUENCE [LARGE SCALE GENOMIC DNA]</scope>
    <source>
        <strain evidence="3">Lactobacillus mudanjiangensis AMBF249</strain>
    </source>
</reference>
<dbReference type="PANTHER" id="PTHR33795">
    <property type="entry name" value="INSERTION ELEMENT IS150 PROTEIN INSJ"/>
    <property type="match status" value="1"/>
</dbReference>
<evidence type="ECO:0000259" key="2">
    <source>
        <dbReference type="Pfam" id="PF13518"/>
    </source>
</evidence>
<dbReference type="OrthoDB" id="9797531at2"/>
<evidence type="ECO:0000256" key="1">
    <source>
        <dbReference type="ARBA" id="ARBA00038232"/>
    </source>
</evidence>
<evidence type="ECO:0000313" key="4">
    <source>
        <dbReference type="Proteomes" id="UP000289996"/>
    </source>
</evidence>
<comment type="similarity">
    <text evidence="1">Belongs to the IS150/IS1296 orfA family.</text>
</comment>
<dbReference type="InterPro" id="IPR036388">
    <property type="entry name" value="WH-like_DNA-bd_sf"/>
</dbReference>
<proteinExistence type="inferred from homology"/>
<keyword evidence="4" id="KW-1185">Reference proteome</keyword>
<dbReference type="SUPFAM" id="SSF48295">
    <property type="entry name" value="TrpR-like"/>
    <property type="match status" value="3"/>
</dbReference>
<dbReference type="InterPro" id="IPR052057">
    <property type="entry name" value="IS150/IS1296_orfA-like"/>
</dbReference>
<dbReference type="InterPro" id="IPR055247">
    <property type="entry name" value="InsJ-like_HTH"/>
</dbReference>